<reference evidence="4" key="1">
    <citation type="submission" date="2015-01" db="EMBL/GenBank/DDBJ databases">
        <authorList>
            <person name="MANFREDI Pablo"/>
        </authorList>
    </citation>
    <scope>NUCLEOTIDE SEQUENCE [LARGE SCALE GENOMIC DNA]</scope>
    <source>
        <strain evidence="4">Ccyn2B</strain>
    </source>
</reference>
<dbReference type="RefSeq" id="WP_041990679.1">
    <property type="nucleotide sequence ID" value="NZ_CDOD01000006.1"/>
</dbReference>
<evidence type="ECO:0000313" key="3">
    <source>
        <dbReference type="EMBL" id="CEN33196.1"/>
    </source>
</evidence>
<keyword evidence="4" id="KW-1185">Reference proteome</keyword>
<accession>A0A0B7H0Z4</accession>
<keyword evidence="1" id="KW-0812">Transmembrane</keyword>
<proteinExistence type="predicted"/>
<feature type="transmembrane region" description="Helical" evidence="1">
    <location>
        <begin position="42"/>
        <end position="68"/>
    </location>
</feature>
<dbReference type="InterPro" id="IPR011250">
    <property type="entry name" value="OMP/PagP_B-barrel"/>
</dbReference>
<dbReference type="STRING" id="28189.CCYN74_330019"/>
<protein>
    <recommendedName>
        <fullName evidence="2">Outer membrane protein beta-barrel domain-containing protein</fullName>
    </recommendedName>
</protein>
<keyword evidence="1" id="KW-1133">Transmembrane helix</keyword>
<name>A0A0B7H0Z4_9FLAO</name>
<evidence type="ECO:0000313" key="4">
    <source>
        <dbReference type="Proteomes" id="UP000038055"/>
    </source>
</evidence>
<feature type="domain" description="Outer membrane protein beta-barrel" evidence="2">
    <location>
        <begin position="243"/>
        <end position="376"/>
    </location>
</feature>
<evidence type="ECO:0000259" key="2">
    <source>
        <dbReference type="Pfam" id="PF13568"/>
    </source>
</evidence>
<keyword evidence="1" id="KW-0472">Membrane</keyword>
<evidence type="ECO:0000256" key="1">
    <source>
        <dbReference type="SAM" id="Phobius"/>
    </source>
</evidence>
<dbReference type="Pfam" id="PF13568">
    <property type="entry name" value="OMP_b-brl_2"/>
    <property type="match status" value="1"/>
</dbReference>
<organism evidence="3 4">
    <name type="scientific">Capnocytophaga cynodegmi</name>
    <dbReference type="NCBI Taxonomy" id="28189"/>
    <lineage>
        <taxon>Bacteria</taxon>
        <taxon>Pseudomonadati</taxon>
        <taxon>Bacteroidota</taxon>
        <taxon>Flavobacteriia</taxon>
        <taxon>Flavobacteriales</taxon>
        <taxon>Flavobacteriaceae</taxon>
        <taxon>Capnocytophaga</taxon>
    </lineage>
</organism>
<dbReference type="EMBL" id="CDOD01000006">
    <property type="protein sequence ID" value="CEN33196.1"/>
    <property type="molecule type" value="Genomic_DNA"/>
</dbReference>
<dbReference type="eggNOG" id="COG3147">
    <property type="taxonomic scope" value="Bacteria"/>
</dbReference>
<dbReference type="AlphaFoldDB" id="A0A0B7H0Z4"/>
<gene>
    <name evidence="3" type="ORF">CCYN2B_140098</name>
</gene>
<dbReference type="InterPro" id="IPR025665">
    <property type="entry name" value="Beta-barrel_OMP_2"/>
</dbReference>
<sequence>MKEKWLKDIQQRMADYQTDEPEGLWESIQAKMSQKNKKRSRAVLFLWTKRFAAAAAIIAFVLTLNHYFNNEKELSNVTVTEISDEGIKIIDHKSPIFPIEEESEILTIEKIKKSNGLQNITFVKNRKVSTEEVADEFFIAINEDKTDNQSKTKTKENTWAVVPQPKKNQEKIVSTEELPLEAIAEVDNKSRRNRLSFGIFTSGGMGSSLSNKTESTSDFVTLNTEDEEATMWKDSPLLGTLVFSSEEQVETEAKHRLPIRTGILFAYHFSNRFALESGITYTRLISDLREGSKANYFTSEQKLHYVGLPINLKYQLFSWRGFELYSSAGILAEKNVSGTLHKTHYFDGNMMKGERENIKINPLQWSANASFGFQYNFSSLIGIYAEPSISYYFSNSTPIKTIYQDRPFNFHLNFGLRFSVGK</sequence>
<dbReference type="Proteomes" id="UP000038055">
    <property type="component" value="Unassembled WGS sequence"/>
</dbReference>
<dbReference type="SUPFAM" id="SSF56925">
    <property type="entry name" value="OMPA-like"/>
    <property type="match status" value="1"/>
</dbReference>
<dbReference type="Gene3D" id="2.40.160.20">
    <property type="match status" value="1"/>
</dbReference>